<dbReference type="Proteomes" id="UP000031246">
    <property type="component" value="Unassembled WGS sequence"/>
</dbReference>
<accession>A0A0C1DCI7</accession>
<dbReference type="Pfam" id="PF03544">
    <property type="entry name" value="TonB_C"/>
    <property type="match status" value="1"/>
</dbReference>
<proteinExistence type="predicted"/>
<dbReference type="InterPro" id="IPR037682">
    <property type="entry name" value="TonB_C"/>
</dbReference>
<name>A0A0C1DCI7_9SPHI</name>
<dbReference type="Gene3D" id="3.30.1150.10">
    <property type="match status" value="1"/>
</dbReference>
<evidence type="ECO:0000259" key="1">
    <source>
        <dbReference type="Pfam" id="PF03544"/>
    </source>
</evidence>
<feature type="domain" description="TonB C-terminal" evidence="1">
    <location>
        <begin position="62"/>
        <end position="130"/>
    </location>
</feature>
<gene>
    <name evidence="2" type="ORF">OC25_20040</name>
</gene>
<evidence type="ECO:0000313" key="3">
    <source>
        <dbReference type="Proteomes" id="UP000031246"/>
    </source>
</evidence>
<sequence>MLIGQKLKAQDSLKVNAAVDTTIYDDKAATEGYFLMLPQSTLSQQDYNLFIHNQFSASPIIKKNRLYTKLEISMLVEKDGSVSKYEVKGTGTQLMRNEMVRILKLLPKYTPGTRDGQKVRVKLHQPFEFKYE</sequence>
<keyword evidence="3" id="KW-1185">Reference proteome</keyword>
<dbReference type="GO" id="GO:0055085">
    <property type="term" value="P:transmembrane transport"/>
    <property type="evidence" value="ECO:0007669"/>
    <property type="project" value="InterPro"/>
</dbReference>
<dbReference type="AlphaFoldDB" id="A0A0C1DCI7"/>
<comment type="caution">
    <text evidence="2">The sequence shown here is derived from an EMBL/GenBank/DDBJ whole genome shotgun (WGS) entry which is preliminary data.</text>
</comment>
<dbReference type="EMBL" id="JSYN01000027">
    <property type="protein sequence ID" value="KIA91660.1"/>
    <property type="molecule type" value="Genomic_DNA"/>
</dbReference>
<evidence type="ECO:0000313" key="2">
    <source>
        <dbReference type="EMBL" id="KIA91660.1"/>
    </source>
</evidence>
<reference evidence="2 3" key="1">
    <citation type="submission" date="2014-10" db="EMBL/GenBank/DDBJ databases">
        <title>Pedobacter Kyungheensis.</title>
        <authorList>
            <person name="Anderson B.M."/>
            <person name="Newman J.D."/>
        </authorList>
    </citation>
    <scope>NUCLEOTIDE SEQUENCE [LARGE SCALE GENOMIC DNA]</scope>
    <source>
        <strain evidence="2 3">KACC 16221</strain>
    </source>
</reference>
<dbReference type="SUPFAM" id="SSF74653">
    <property type="entry name" value="TolA/TonB C-terminal domain"/>
    <property type="match status" value="1"/>
</dbReference>
<organism evidence="2 3">
    <name type="scientific">Pedobacter kyungheensis</name>
    <dbReference type="NCBI Taxonomy" id="1069985"/>
    <lineage>
        <taxon>Bacteria</taxon>
        <taxon>Pseudomonadati</taxon>
        <taxon>Bacteroidota</taxon>
        <taxon>Sphingobacteriia</taxon>
        <taxon>Sphingobacteriales</taxon>
        <taxon>Sphingobacteriaceae</taxon>
        <taxon>Pedobacter</taxon>
    </lineage>
</organism>
<protein>
    <recommendedName>
        <fullName evidence="1">TonB C-terminal domain-containing protein</fullName>
    </recommendedName>
</protein>